<name>A0A7X2HLI9_RALPI</name>
<dbReference type="RefSeq" id="WP_154206531.1">
    <property type="nucleotide sequence ID" value="NZ_WJYN01000003.1"/>
</dbReference>
<comment type="caution">
    <text evidence="1">The sequence shown here is derived from an EMBL/GenBank/DDBJ whole genome shotgun (WGS) entry which is preliminary data.</text>
</comment>
<dbReference type="EMBL" id="WJYN01000003">
    <property type="protein sequence ID" value="MRS98740.1"/>
    <property type="molecule type" value="Genomic_DNA"/>
</dbReference>
<sequence length="104" mass="11615">MQKHIDSYKKKGFVPVAVNGSGIGAEVYIDHGQNKVVKFGQDSAYDVFVRYALSAPCPDFPCFFHHDTPAGPFRINSNEPYTVTEMEVLEPLTAHESHALVAWF</sequence>
<accession>A0A7X2HLI9</accession>
<organism evidence="1 2">
    <name type="scientific">Ralstonia pickettii</name>
    <name type="common">Burkholderia pickettii</name>
    <dbReference type="NCBI Taxonomy" id="329"/>
    <lineage>
        <taxon>Bacteria</taxon>
        <taxon>Pseudomonadati</taxon>
        <taxon>Pseudomonadota</taxon>
        <taxon>Betaproteobacteria</taxon>
        <taxon>Burkholderiales</taxon>
        <taxon>Burkholderiaceae</taxon>
        <taxon>Ralstonia</taxon>
    </lineage>
</organism>
<proteinExistence type="predicted"/>
<dbReference type="Proteomes" id="UP000441032">
    <property type="component" value="Unassembled WGS sequence"/>
</dbReference>
<dbReference type="AlphaFoldDB" id="A0A7X2HLI9"/>
<reference evidence="1 2" key="1">
    <citation type="submission" date="2019-11" db="EMBL/GenBank/DDBJ databases">
        <title>Phenotypic characterization of an OXA-22 and OXA-60 co-producing Ralstonia pickettii clinical strain.</title>
        <authorList>
            <person name="He F."/>
        </authorList>
    </citation>
    <scope>NUCLEOTIDE SEQUENCE [LARGE SCALE GENOMIC DNA]</scope>
    <source>
        <strain evidence="1 2">PSLESD1</strain>
    </source>
</reference>
<evidence type="ECO:0000313" key="1">
    <source>
        <dbReference type="EMBL" id="MRS98740.1"/>
    </source>
</evidence>
<gene>
    <name evidence="1" type="ORF">GJQ57_08730</name>
</gene>
<protein>
    <submittedName>
        <fullName evidence="1">Uncharacterized protein</fullName>
    </submittedName>
</protein>
<evidence type="ECO:0000313" key="2">
    <source>
        <dbReference type="Proteomes" id="UP000441032"/>
    </source>
</evidence>